<reference evidence="1" key="2">
    <citation type="journal article" date="2021" name="PeerJ">
        <title>Extensive microbial diversity within the chicken gut microbiome revealed by metagenomics and culture.</title>
        <authorList>
            <person name="Gilroy R."/>
            <person name="Ravi A."/>
            <person name="Getino M."/>
            <person name="Pursley I."/>
            <person name="Horton D.L."/>
            <person name="Alikhan N.F."/>
            <person name="Baker D."/>
            <person name="Gharbi K."/>
            <person name="Hall N."/>
            <person name="Watson M."/>
            <person name="Adriaenssens E.M."/>
            <person name="Foster-Nyarko E."/>
            <person name="Jarju S."/>
            <person name="Secka A."/>
            <person name="Antonio M."/>
            <person name="Oren A."/>
            <person name="Chaudhuri R.R."/>
            <person name="La Ragione R."/>
            <person name="Hildebrand F."/>
            <person name="Pallen M.J."/>
        </authorList>
    </citation>
    <scope>NUCLEOTIDE SEQUENCE</scope>
    <source>
        <strain evidence="1">G3-3990</strain>
    </source>
</reference>
<name>A0A9D9HUQ7_9BACT</name>
<organism evidence="1 2">
    <name type="scientific">Candidatus Gallipaludibacter merdavium</name>
    <dbReference type="NCBI Taxonomy" id="2840839"/>
    <lineage>
        <taxon>Bacteria</taxon>
        <taxon>Pseudomonadati</taxon>
        <taxon>Bacteroidota</taxon>
        <taxon>Bacteroidia</taxon>
        <taxon>Bacteroidales</taxon>
        <taxon>Candidatus Gallipaludibacter</taxon>
    </lineage>
</organism>
<dbReference type="EMBL" id="JADIMG010000073">
    <property type="protein sequence ID" value="MBO8460196.1"/>
    <property type="molecule type" value="Genomic_DNA"/>
</dbReference>
<comment type="caution">
    <text evidence="1">The sequence shown here is derived from an EMBL/GenBank/DDBJ whole genome shotgun (WGS) entry which is preliminary data.</text>
</comment>
<evidence type="ECO:0000313" key="1">
    <source>
        <dbReference type="EMBL" id="MBO8460196.1"/>
    </source>
</evidence>
<accession>A0A9D9HUQ7</accession>
<proteinExistence type="predicted"/>
<dbReference type="Proteomes" id="UP000823641">
    <property type="component" value="Unassembled WGS sequence"/>
</dbReference>
<evidence type="ECO:0000313" key="2">
    <source>
        <dbReference type="Proteomes" id="UP000823641"/>
    </source>
</evidence>
<dbReference type="AlphaFoldDB" id="A0A9D9HUQ7"/>
<sequence>MDNVNDKLFKLYSKQWCSLCEALDNLSVDGMEDYEKNPLLLRIDDSQEYEKADLKIMMFGQDMSLGDWYKYNRHTTLENCMKNIKTFRNSIGSVDINTQKRQSRGFGGGVNKFIDILRKKMPGCEIQFVWNDLAKIGRNIKGNPNREKLEEIENNYFNVTIDEINCLNPDFIIFMTGPTKFWESRLKNKLNNPKTFDCYGYSYHDLCLLEIITNDIKTKSPSINLAFRTYHPCARGKKKTTYYQSIAEIIKRKYIFENLLIDFQKIKGSTPIICSVNDEKYEDQIVEDSSINYWSNEWLSIGYIQDNYYACITYGLNNNIELGIRRAPGTLKKEFNSTLKDYPDSSNIWWYCKKDIDKEPIEQNISTKELILKLTNGLSELLDFMNNELSNTL</sequence>
<gene>
    <name evidence="1" type="ORF">IAA73_07695</name>
</gene>
<protein>
    <submittedName>
        <fullName evidence="1">Uncharacterized protein</fullName>
    </submittedName>
</protein>
<reference evidence="1" key="1">
    <citation type="submission" date="2020-10" db="EMBL/GenBank/DDBJ databases">
        <authorList>
            <person name="Gilroy R."/>
        </authorList>
    </citation>
    <scope>NUCLEOTIDE SEQUENCE</scope>
    <source>
        <strain evidence="1">G3-3990</strain>
    </source>
</reference>